<dbReference type="SMART" id="SM00466">
    <property type="entry name" value="SRA"/>
    <property type="match status" value="1"/>
</dbReference>
<reference evidence="4" key="1">
    <citation type="submission" date="2023-03" db="EMBL/GenBank/DDBJ databases">
        <title>Massive genome expansion in bonnet fungi (Mycena s.s.) driven by repeated elements and novel gene families across ecological guilds.</title>
        <authorList>
            <consortium name="Lawrence Berkeley National Laboratory"/>
            <person name="Harder C.B."/>
            <person name="Miyauchi S."/>
            <person name="Viragh M."/>
            <person name="Kuo A."/>
            <person name="Thoen E."/>
            <person name="Andreopoulos B."/>
            <person name="Lu D."/>
            <person name="Skrede I."/>
            <person name="Drula E."/>
            <person name="Henrissat B."/>
            <person name="Morin E."/>
            <person name="Kohler A."/>
            <person name="Barry K."/>
            <person name="LaButti K."/>
            <person name="Morin E."/>
            <person name="Salamov A."/>
            <person name="Lipzen A."/>
            <person name="Mereny Z."/>
            <person name="Hegedus B."/>
            <person name="Baldrian P."/>
            <person name="Stursova M."/>
            <person name="Weitz H."/>
            <person name="Taylor A."/>
            <person name="Grigoriev I.V."/>
            <person name="Nagy L.G."/>
            <person name="Martin F."/>
            <person name="Kauserud H."/>
        </authorList>
    </citation>
    <scope>NUCLEOTIDE SEQUENCE</scope>
    <source>
        <strain evidence="4">CBHHK002</strain>
    </source>
</reference>
<dbReference type="PANTHER" id="PTHR14140:SF27">
    <property type="entry name" value="OS04G0289800 PROTEIN"/>
    <property type="match status" value="1"/>
</dbReference>
<name>A0AAD6ZFV6_9AGAR</name>
<dbReference type="Pfam" id="PF02182">
    <property type="entry name" value="SAD_SRA"/>
    <property type="match status" value="1"/>
</dbReference>
<accession>A0AAD6ZFV6</accession>
<dbReference type="Gene3D" id="2.30.280.10">
    <property type="entry name" value="SRA-YDG"/>
    <property type="match status" value="1"/>
</dbReference>
<dbReference type="GO" id="GO:0016567">
    <property type="term" value="P:protein ubiquitination"/>
    <property type="evidence" value="ECO:0007669"/>
    <property type="project" value="TreeGrafter"/>
</dbReference>
<dbReference type="GO" id="GO:0005634">
    <property type="term" value="C:nucleus"/>
    <property type="evidence" value="ECO:0007669"/>
    <property type="project" value="UniProtKB-SubCell"/>
</dbReference>
<comment type="subcellular location">
    <subcellularLocation>
        <location evidence="2">Nucleus</location>
    </subcellularLocation>
</comment>
<gene>
    <name evidence="4" type="ORF">DFH08DRAFT_386844</name>
</gene>
<dbReference type="InterPro" id="IPR036987">
    <property type="entry name" value="SRA-YDG_sf"/>
</dbReference>
<sequence length="184" mass="20761">MGLEALRRQLAQDENLFPPHIRETQNMGIDSKYGKPKGVPVGTWWPTRQECCAARVHRTTEAGIHGCKDGAFSVVMSGVYDDVDDGETFVYIGTGGRQNSSSCADQSMERKQNQYLVKSFKSRKVVRVVRGKNPASKWAPASGYRYDGLYFITEAWEEKGKTGFKVCKFRFKRLPDQLPLPEAM</sequence>
<dbReference type="PROSITE" id="PS51015">
    <property type="entry name" value="YDG"/>
    <property type="match status" value="1"/>
</dbReference>
<dbReference type="InterPro" id="IPR045134">
    <property type="entry name" value="UHRF1/2-like"/>
</dbReference>
<dbReference type="InterPro" id="IPR015947">
    <property type="entry name" value="PUA-like_sf"/>
</dbReference>
<dbReference type="InterPro" id="IPR003105">
    <property type="entry name" value="SRA_YDG"/>
</dbReference>
<dbReference type="AlphaFoldDB" id="A0AAD6ZFV6"/>
<comment type="caution">
    <text evidence="4">The sequence shown here is derived from an EMBL/GenBank/DDBJ whole genome shotgun (WGS) entry which is preliminary data.</text>
</comment>
<evidence type="ECO:0000313" key="4">
    <source>
        <dbReference type="EMBL" id="KAJ7320747.1"/>
    </source>
</evidence>
<evidence type="ECO:0000256" key="1">
    <source>
        <dbReference type="ARBA" id="ARBA00023242"/>
    </source>
</evidence>
<evidence type="ECO:0000313" key="5">
    <source>
        <dbReference type="Proteomes" id="UP001218218"/>
    </source>
</evidence>
<dbReference type="GO" id="GO:0061630">
    <property type="term" value="F:ubiquitin protein ligase activity"/>
    <property type="evidence" value="ECO:0007669"/>
    <property type="project" value="TreeGrafter"/>
</dbReference>
<dbReference type="Proteomes" id="UP001218218">
    <property type="component" value="Unassembled WGS sequence"/>
</dbReference>
<dbReference type="GO" id="GO:0044027">
    <property type="term" value="P:negative regulation of gene expression via chromosomal CpG island methylation"/>
    <property type="evidence" value="ECO:0007669"/>
    <property type="project" value="TreeGrafter"/>
</dbReference>
<dbReference type="EMBL" id="JARIHO010000053">
    <property type="protein sequence ID" value="KAJ7320747.1"/>
    <property type="molecule type" value="Genomic_DNA"/>
</dbReference>
<dbReference type="PANTHER" id="PTHR14140">
    <property type="entry name" value="E3 UBIQUITIN-PROTEIN LIGASE UHRF-RELATED"/>
    <property type="match status" value="1"/>
</dbReference>
<keyword evidence="1 2" id="KW-0539">Nucleus</keyword>
<dbReference type="SUPFAM" id="SSF88697">
    <property type="entry name" value="PUA domain-like"/>
    <property type="match status" value="1"/>
</dbReference>
<evidence type="ECO:0000259" key="3">
    <source>
        <dbReference type="PROSITE" id="PS51015"/>
    </source>
</evidence>
<proteinExistence type="predicted"/>
<feature type="domain" description="YDG" evidence="3">
    <location>
        <begin position="34"/>
        <end position="173"/>
    </location>
</feature>
<evidence type="ECO:0000256" key="2">
    <source>
        <dbReference type="PROSITE-ProRule" id="PRU00358"/>
    </source>
</evidence>
<organism evidence="4 5">
    <name type="scientific">Mycena albidolilacea</name>
    <dbReference type="NCBI Taxonomy" id="1033008"/>
    <lineage>
        <taxon>Eukaryota</taxon>
        <taxon>Fungi</taxon>
        <taxon>Dikarya</taxon>
        <taxon>Basidiomycota</taxon>
        <taxon>Agaricomycotina</taxon>
        <taxon>Agaricomycetes</taxon>
        <taxon>Agaricomycetidae</taxon>
        <taxon>Agaricales</taxon>
        <taxon>Marasmiineae</taxon>
        <taxon>Mycenaceae</taxon>
        <taxon>Mycena</taxon>
    </lineage>
</organism>
<keyword evidence="5" id="KW-1185">Reference proteome</keyword>
<protein>
    <submittedName>
        <fullName evidence="4">PUA-like domain-containing protein</fullName>
    </submittedName>
</protein>